<dbReference type="RefSeq" id="WP_243013358.1">
    <property type="nucleotide sequence ID" value="NZ_JALGAR010000007.1"/>
</dbReference>
<comment type="caution">
    <text evidence="5">The sequence shown here is derived from an EMBL/GenBank/DDBJ whole genome shotgun (WGS) entry which is preliminary data.</text>
</comment>
<dbReference type="PANTHER" id="PTHR44688:SF16">
    <property type="entry name" value="DNA-BINDING TRANSCRIPTIONAL ACTIVATOR DEVR_DOSR"/>
    <property type="match status" value="1"/>
</dbReference>
<dbReference type="InterPro" id="IPR059106">
    <property type="entry name" value="WHD_MalT"/>
</dbReference>
<evidence type="ECO:0000256" key="3">
    <source>
        <dbReference type="ARBA" id="ARBA00023163"/>
    </source>
</evidence>
<dbReference type="Pfam" id="PF13191">
    <property type="entry name" value="AAA_16"/>
    <property type="match status" value="1"/>
</dbReference>
<dbReference type="InterPro" id="IPR003593">
    <property type="entry name" value="AAA+_ATPase"/>
</dbReference>
<dbReference type="SUPFAM" id="SSF52540">
    <property type="entry name" value="P-loop containing nucleoside triphosphate hydrolases"/>
    <property type="match status" value="1"/>
</dbReference>
<dbReference type="SUPFAM" id="SSF46894">
    <property type="entry name" value="C-terminal effector domain of the bipartite response regulators"/>
    <property type="match status" value="1"/>
</dbReference>
<keyword evidence="2" id="KW-0238">DNA-binding</keyword>
<dbReference type="InterPro" id="IPR036388">
    <property type="entry name" value="WH-like_DNA-bd_sf"/>
</dbReference>
<reference evidence="5" key="1">
    <citation type="submission" date="2022-03" db="EMBL/GenBank/DDBJ databases">
        <title>Cryobacterium sp. nov. strain ZS14-85, isolated from Antarctic soil.</title>
        <authorList>
            <person name="Li J."/>
            <person name="Niu G."/>
        </authorList>
    </citation>
    <scope>NUCLEOTIDE SEQUENCE</scope>
    <source>
        <strain evidence="5">ZS14-85</strain>
    </source>
</reference>
<feature type="domain" description="HTH luxR-type" evidence="4">
    <location>
        <begin position="837"/>
        <end position="902"/>
    </location>
</feature>
<dbReference type="InterPro" id="IPR041617">
    <property type="entry name" value="TPR_MalT"/>
</dbReference>
<gene>
    <name evidence="5" type="ORF">MQH31_19065</name>
</gene>
<dbReference type="PRINTS" id="PR00038">
    <property type="entry name" value="HTHLUXR"/>
</dbReference>
<protein>
    <submittedName>
        <fullName evidence="5">LuxR C-terminal-related transcriptional regulator</fullName>
    </submittedName>
</protein>
<keyword evidence="6" id="KW-1185">Reference proteome</keyword>
<dbReference type="Pfam" id="PF17874">
    <property type="entry name" value="TPR_MalT"/>
    <property type="match status" value="1"/>
</dbReference>
<evidence type="ECO:0000313" key="6">
    <source>
        <dbReference type="Proteomes" id="UP001165341"/>
    </source>
</evidence>
<proteinExistence type="predicted"/>
<dbReference type="CDD" id="cd06170">
    <property type="entry name" value="LuxR_C_like"/>
    <property type="match status" value="1"/>
</dbReference>
<dbReference type="Pfam" id="PF25873">
    <property type="entry name" value="WHD_MalT"/>
    <property type="match status" value="1"/>
</dbReference>
<evidence type="ECO:0000313" key="5">
    <source>
        <dbReference type="EMBL" id="MCI4659914.1"/>
    </source>
</evidence>
<accession>A0AA41R051</accession>
<dbReference type="SMART" id="SM00382">
    <property type="entry name" value="AAA"/>
    <property type="match status" value="1"/>
</dbReference>
<dbReference type="Gene3D" id="3.40.50.300">
    <property type="entry name" value="P-loop containing nucleotide triphosphate hydrolases"/>
    <property type="match status" value="1"/>
</dbReference>
<dbReference type="PANTHER" id="PTHR44688">
    <property type="entry name" value="DNA-BINDING TRANSCRIPTIONAL ACTIVATOR DEVR_DOSR"/>
    <property type="match status" value="1"/>
</dbReference>
<organism evidence="5 6">
    <name type="scientific">Cryobacterium zhongshanensis</name>
    <dbReference type="NCBI Taxonomy" id="2928153"/>
    <lineage>
        <taxon>Bacteria</taxon>
        <taxon>Bacillati</taxon>
        <taxon>Actinomycetota</taxon>
        <taxon>Actinomycetes</taxon>
        <taxon>Micrococcales</taxon>
        <taxon>Microbacteriaceae</taxon>
        <taxon>Cryobacterium</taxon>
    </lineage>
</organism>
<dbReference type="Gene3D" id="1.25.40.10">
    <property type="entry name" value="Tetratricopeptide repeat domain"/>
    <property type="match status" value="1"/>
</dbReference>
<dbReference type="Proteomes" id="UP001165341">
    <property type="component" value="Unassembled WGS sequence"/>
</dbReference>
<evidence type="ECO:0000259" key="4">
    <source>
        <dbReference type="PROSITE" id="PS50043"/>
    </source>
</evidence>
<keyword evidence="3" id="KW-0804">Transcription</keyword>
<dbReference type="AlphaFoldDB" id="A0AA41R051"/>
<dbReference type="PROSITE" id="PS50043">
    <property type="entry name" value="HTH_LUXR_2"/>
    <property type="match status" value="1"/>
</dbReference>
<dbReference type="GO" id="GO:0006355">
    <property type="term" value="P:regulation of DNA-templated transcription"/>
    <property type="evidence" value="ECO:0007669"/>
    <property type="project" value="InterPro"/>
</dbReference>
<name>A0AA41R051_9MICO</name>
<dbReference type="InterPro" id="IPR000792">
    <property type="entry name" value="Tscrpt_reg_LuxR_C"/>
</dbReference>
<dbReference type="SUPFAM" id="SSF48452">
    <property type="entry name" value="TPR-like"/>
    <property type="match status" value="1"/>
</dbReference>
<dbReference type="InterPro" id="IPR027417">
    <property type="entry name" value="P-loop_NTPase"/>
</dbReference>
<dbReference type="InterPro" id="IPR011990">
    <property type="entry name" value="TPR-like_helical_dom_sf"/>
</dbReference>
<evidence type="ECO:0000256" key="1">
    <source>
        <dbReference type="ARBA" id="ARBA00023015"/>
    </source>
</evidence>
<dbReference type="InterPro" id="IPR041664">
    <property type="entry name" value="AAA_16"/>
</dbReference>
<sequence>MSESSLPVLATKLFIPSPRPNAVSRPRLLERVWEGLRAGHRATLLSAPAGFGKTTLASQWIADARDGSPGAQVAWLSLDASDNDPSRFLTYLIAALHRADPSVAADAHALPLSSIEDTMAALINDVAAAQHPMILVLDDVHLIEDSTIREGLAFLIDHSPPNLHLAIMSRSDPLLPLARLRARGELTELRAADLRFTPAEAAAFLNEVMHLELSPAHVAALEARTEGWIAGLQLAALSMRDRSDVGGFIQGFTGSHRFVIDYLAEEVLQRQPDHVRGFLFDTAILGRLSARLCDAVTGRTDSGEMLAALERDNLFVVPLDDRREWYRYHHLFADVLTARVLADGPERVPDLHRRASGWFEQNGLPEDAVAHALAAGDFGRAARVIESTVPGVRKSRQDATLLGWLAVLPGDIIARRPVLGVYRAWSLLVSGEVDAVEPLLADAERALGATTDDGTPAHDSATGEELRILPVTIALYRAAVAQARGDVAETQTQARRALDLTGPDDHFGRGAAAGFLGLASWAVGDLGAAVDAFGEVASSLRRSGNLADMLGTTIVMADLLIQQGRLRDAQRACEDALRLAADQGEPVPQSTADLHVAVSELLRERSDLPAAREQLLVSQALGERASLPENRYRWFAAMSRIDEAEGRLEDAVDALGAAEQLYRPGFFPEVRPLAALKARIWIRQGRLGDAQGWADSQGLATTDAPTYLREFDHLTLARLSIARYASDPRAGSLDAAVGLLDRLLSAADAGGRAGRVNEILVLQAMAHAAAGHTDLALRPLARVLAQAEPEGYLRLFLDEGAPMAALLRTAAAEGITPAYTRRLGQAFVQEEDPRASARPLADALSERELHVLRLLATELSGPEIARELYVSVNTLRTHTRHIFGKLEVTSRADAIRRAEGLGLV</sequence>
<dbReference type="SMART" id="SM00421">
    <property type="entry name" value="HTH_LUXR"/>
    <property type="match status" value="1"/>
</dbReference>
<keyword evidence="1" id="KW-0805">Transcription regulation</keyword>
<dbReference type="EMBL" id="JALGAR010000007">
    <property type="protein sequence ID" value="MCI4659914.1"/>
    <property type="molecule type" value="Genomic_DNA"/>
</dbReference>
<dbReference type="GO" id="GO:0003677">
    <property type="term" value="F:DNA binding"/>
    <property type="evidence" value="ECO:0007669"/>
    <property type="project" value="UniProtKB-KW"/>
</dbReference>
<dbReference type="Gene3D" id="1.10.10.10">
    <property type="entry name" value="Winged helix-like DNA-binding domain superfamily/Winged helix DNA-binding domain"/>
    <property type="match status" value="1"/>
</dbReference>
<evidence type="ECO:0000256" key="2">
    <source>
        <dbReference type="ARBA" id="ARBA00023125"/>
    </source>
</evidence>
<dbReference type="Pfam" id="PF00196">
    <property type="entry name" value="GerE"/>
    <property type="match status" value="1"/>
</dbReference>
<dbReference type="InterPro" id="IPR016032">
    <property type="entry name" value="Sig_transdc_resp-reg_C-effctor"/>
</dbReference>